<dbReference type="SMART" id="SM00388">
    <property type="entry name" value="HisKA"/>
    <property type="match status" value="1"/>
</dbReference>
<dbReference type="PRINTS" id="PR00344">
    <property type="entry name" value="BCTRLSENSOR"/>
</dbReference>
<dbReference type="SUPFAM" id="SSF52172">
    <property type="entry name" value="CheY-like"/>
    <property type="match status" value="1"/>
</dbReference>
<dbReference type="PANTHER" id="PTHR43047:SF63">
    <property type="entry name" value="HISTIDINE KINASE"/>
    <property type="match status" value="1"/>
</dbReference>
<evidence type="ECO:0000256" key="4">
    <source>
        <dbReference type="ARBA" id="ARBA00022553"/>
    </source>
</evidence>
<keyword evidence="9" id="KW-0472">Membrane</keyword>
<dbReference type="CDD" id="cd00082">
    <property type="entry name" value="HisKA"/>
    <property type="match status" value="1"/>
</dbReference>
<accession>A0A0F7JZV6</accession>
<feature type="transmembrane region" description="Helical" evidence="9">
    <location>
        <begin position="6"/>
        <end position="26"/>
    </location>
</feature>
<dbReference type="Gene3D" id="1.10.287.130">
    <property type="match status" value="1"/>
</dbReference>
<dbReference type="GO" id="GO:0009927">
    <property type="term" value="F:histidine phosphotransfer kinase activity"/>
    <property type="evidence" value="ECO:0007669"/>
    <property type="project" value="TreeGrafter"/>
</dbReference>
<name>A0A0F7JZV6_9GAMM</name>
<sequence length="667" mass="75186">MNIRWKLFVTISSALIINLAVGYYAFISFRQATLNANRITEHTFTIVTESLATQVHFKKQVQEWKNILIRGHQDELYARYFEQFEQEETLTQQSIRRLLELLEPETDSWQAAHNFQLAHETLGKEYRQALQNHPRITNSSYTEIDRTVRGIDRQPTELMRQVVDAAVAYKNRRLDQITREQSATQQRILFAAIGVLTLTVMLLVWFGDQVIARPIAQATQVARRISKGDLDGTIPIHGNDEAGELLQALKTMQDSVATSQERLKQEQSQLAERVERRTRALNIANAELARAAKTKDMFLATMSHELRTPLTTIMGLTEMLQDQLYGPVNSGQGRSLATIQESSRHLLTLINDILDVAKVESGKMVLKWDYLPVDQLAEASLRMVRQPANSKHHQLKQHIDPAIQLIHGDGRRLKQLLVNLLGNAIKFTPEGGTIGLDISARDDNRAIEICVWDNGIGIEQEQQSHLFEPFVQLDNDSTRRYSGTGLGLTLVKRMTELHGGQVGVESTPGVGSRFTITLPWTPEDNAAHQHKLPQEQTSNATLQPEVLAEKTVLVTEDNPANRSMVSDFLELQGFRVISASSGTEALKLAYQNLPDIILMDIQLSDMDGLEVTRQLRKHPLLAKTPIIALTALAMPGDRERCLEAGMDDYMSKPAGLKEIYQRLLNHL</sequence>
<keyword evidence="9" id="KW-1133">Transmembrane helix</keyword>
<keyword evidence="14" id="KW-1185">Reference proteome</keyword>
<dbReference type="Gene3D" id="6.10.340.10">
    <property type="match status" value="1"/>
</dbReference>
<keyword evidence="5" id="KW-0808">Transferase</keyword>
<feature type="domain" description="HAMP" evidence="12">
    <location>
        <begin position="209"/>
        <end position="261"/>
    </location>
</feature>
<dbReference type="SUPFAM" id="SSF158472">
    <property type="entry name" value="HAMP domain-like"/>
    <property type="match status" value="1"/>
</dbReference>
<evidence type="ECO:0000259" key="10">
    <source>
        <dbReference type="PROSITE" id="PS50109"/>
    </source>
</evidence>
<dbReference type="CDD" id="cd16922">
    <property type="entry name" value="HATPase_EvgS-ArcB-TorS-like"/>
    <property type="match status" value="1"/>
</dbReference>
<dbReference type="Pfam" id="PF00072">
    <property type="entry name" value="Response_reg"/>
    <property type="match status" value="1"/>
</dbReference>
<evidence type="ECO:0000256" key="7">
    <source>
        <dbReference type="ARBA" id="ARBA00023012"/>
    </source>
</evidence>
<dbReference type="Pfam" id="PF00672">
    <property type="entry name" value="HAMP"/>
    <property type="match status" value="1"/>
</dbReference>
<feature type="domain" description="Response regulatory" evidence="11">
    <location>
        <begin position="551"/>
        <end position="667"/>
    </location>
</feature>
<dbReference type="InterPro" id="IPR004358">
    <property type="entry name" value="Sig_transdc_His_kin-like_C"/>
</dbReference>
<dbReference type="SMART" id="SM00304">
    <property type="entry name" value="HAMP"/>
    <property type="match status" value="1"/>
</dbReference>
<dbReference type="InterPro" id="IPR003661">
    <property type="entry name" value="HisK_dim/P_dom"/>
</dbReference>
<evidence type="ECO:0000256" key="3">
    <source>
        <dbReference type="ARBA" id="ARBA00012438"/>
    </source>
</evidence>
<proteinExistence type="predicted"/>
<dbReference type="Pfam" id="PF02518">
    <property type="entry name" value="HATPase_c"/>
    <property type="match status" value="1"/>
</dbReference>
<evidence type="ECO:0000256" key="9">
    <source>
        <dbReference type="SAM" id="Phobius"/>
    </source>
</evidence>
<dbReference type="PROSITE" id="PS50110">
    <property type="entry name" value="RESPONSE_REGULATORY"/>
    <property type="match status" value="1"/>
</dbReference>
<dbReference type="Pfam" id="PF00512">
    <property type="entry name" value="HisKA"/>
    <property type="match status" value="1"/>
</dbReference>
<evidence type="ECO:0000259" key="11">
    <source>
        <dbReference type="PROSITE" id="PS50110"/>
    </source>
</evidence>
<evidence type="ECO:0000256" key="5">
    <source>
        <dbReference type="ARBA" id="ARBA00022679"/>
    </source>
</evidence>
<dbReference type="FunFam" id="1.10.287.130:FF:000145">
    <property type="entry name" value="Sensory transduction histidine kinase"/>
    <property type="match status" value="1"/>
</dbReference>
<keyword evidence="7" id="KW-0902">Two-component regulatory system</keyword>
<dbReference type="Gene3D" id="3.40.50.2300">
    <property type="match status" value="1"/>
</dbReference>
<evidence type="ECO:0000259" key="12">
    <source>
        <dbReference type="PROSITE" id="PS50885"/>
    </source>
</evidence>
<dbReference type="EC" id="2.7.13.3" evidence="3"/>
<dbReference type="InterPro" id="IPR011006">
    <property type="entry name" value="CheY-like_superfamily"/>
</dbReference>
<feature type="transmembrane region" description="Helical" evidence="9">
    <location>
        <begin position="188"/>
        <end position="207"/>
    </location>
</feature>
<keyword evidence="9" id="KW-0812">Transmembrane</keyword>
<dbReference type="SMART" id="SM00448">
    <property type="entry name" value="REC"/>
    <property type="match status" value="1"/>
</dbReference>
<dbReference type="GO" id="GO:0000155">
    <property type="term" value="F:phosphorelay sensor kinase activity"/>
    <property type="evidence" value="ECO:0007669"/>
    <property type="project" value="InterPro"/>
</dbReference>
<feature type="domain" description="Histidine kinase" evidence="10">
    <location>
        <begin position="301"/>
        <end position="522"/>
    </location>
</feature>
<evidence type="ECO:0000256" key="1">
    <source>
        <dbReference type="ARBA" id="ARBA00000085"/>
    </source>
</evidence>
<dbReference type="GO" id="GO:0005886">
    <property type="term" value="C:plasma membrane"/>
    <property type="evidence" value="ECO:0007669"/>
    <property type="project" value="TreeGrafter"/>
</dbReference>
<dbReference type="InterPro" id="IPR003594">
    <property type="entry name" value="HATPase_dom"/>
</dbReference>
<dbReference type="PROSITE" id="PS50885">
    <property type="entry name" value="HAMP"/>
    <property type="match status" value="1"/>
</dbReference>
<evidence type="ECO:0000313" key="14">
    <source>
        <dbReference type="Proteomes" id="UP000034410"/>
    </source>
</evidence>
<dbReference type="InterPro" id="IPR003660">
    <property type="entry name" value="HAMP_dom"/>
</dbReference>
<dbReference type="SMART" id="SM00387">
    <property type="entry name" value="HATPase_c"/>
    <property type="match status" value="1"/>
</dbReference>
<dbReference type="FunFam" id="3.30.565.10:FF:000010">
    <property type="entry name" value="Sensor histidine kinase RcsC"/>
    <property type="match status" value="1"/>
</dbReference>
<dbReference type="OrthoDB" id="6017161at2"/>
<evidence type="ECO:0000256" key="8">
    <source>
        <dbReference type="PROSITE-ProRule" id="PRU00169"/>
    </source>
</evidence>
<dbReference type="PANTHER" id="PTHR43047">
    <property type="entry name" value="TWO-COMPONENT HISTIDINE PROTEIN KINASE"/>
    <property type="match status" value="1"/>
</dbReference>
<dbReference type="PROSITE" id="PS50109">
    <property type="entry name" value="HIS_KIN"/>
    <property type="match status" value="1"/>
</dbReference>
<dbReference type="InterPro" id="IPR036097">
    <property type="entry name" value="HisK_dim/P_sf"/>
</dbReference>
<dbReference type="CDD" id="cd06225">
    <property type="entry name" value="HAMP"/>
    <property type="match status" value="1"/>
</dbReference>
<dbReference type="KEGG" id="seds:AAY24_09080"/>
<dbReference type="InterPro" id="IPR001789">
    <property type="entry name" value="Sig_transdc_resp-reg_receiver"/>
</dbReference>
<comment type="catalytic activity">
    <reaction evidence="1">
        <text>ATP + protein L-histidine = ADP + protein N-phospho-L-histidine.</text>
        <dbReference type="EC" id="2.7.13.3"/>
    </reaction>
</comment>
<dbReference type="EMBL" id="CP011412">
    <property type="protein sequence ID" value="AKH20480.1"/>
    <property type="molecule type" value="Genomic_DNA"/>
</dbReference>
<dbReference type="RefSeq" id="WP_046859413.1">
    <property type="nucleotide sequence ID" value="NZ_CP011412.1"/>
</dbReference>
<dbReference type="Proteomes" id="UP000034410">
    <property type="component" value="Chromosome"/>
</dbReference>
<dbReference type="Gene3D" id="3.30.565.10">
    <property type="entry name" value="Histidine kinase-like ATPase, C-terminal domain"/>
    <property type="match status" value="1"/>
</dbReference>
<keyword evidence="4 8" id="KW-0597">Phosphoprotein</keyword>
<reference evidence="13 14" key="1">
    <citation type="journal article" date="2015" name="Genome Announc.">
        <title>Complete Genome Sequence of Sedimenticola thiotaurini Strain SIP-G1, a Polyphosphate- and Polyhydroxyalkanoate-Accumulating Sulfur-Oxidizing Gammaproteobacterium Isolated from Salt Marsh Sediments.</title>
        <authorList>
            <person name="Flood B.E."/>
            <person name="Jones D.S."/>
            <person name="Bailey J.V."/>
        </authorList>
    </citation>
    <scope>NUCLEOTIDE SEQUENCE [LARGE SCALE GENOMIC DNA]</scope>
    <source>
        <strain evidence="13 14">SIP-G1</strain>
    </source>
</reference>
<evidence type="ECO:0000256" key="6">
    <source>
        <dbReference type="ARBA" id="ARBA00022777"/>
    </source>
</evidence>
<evidence type="ECO:0000313" key="13">
    <source>
        <dbReference type="EMBL" id="AKH20480.1"/>
    </source>
</evidence>
<dbReference type="AlphaFoldDB" id="A0A0F7JZV6"/>
<dbReference type="InterPro" id="IPR005467">
    <property type="entry name" value="His_kinase_dom"/>
</dbReference>
<feature type="modified residue" description="4-aspartylphosphate" evidence="8">
    <location>
        <position position="600"/>
    </location>
</feature>
<keyword evidence="6" id="KW-0418">Kinase</keyword>
<evidence type="ECO:0000256" key="2">
    <source>
        <dbReference type="ARBA" id="ARBA00004370"/>
    </source>
</evidence>
<dbReference type="SUPFAM" id="SSF55874">
    <property type="entry name" value="ATPase domain of HSP90 chaperone/DNA topoisomerase II/histidine kinase"/>
    <property type="match status" value="1"/>
</dbReference>
<gene>
    <name evidence="13" type="ORF">AAY24_09080</name>
</gene>
<dbReference type="InterPro" id="IPR036890">
    <property type="entry name" value="HATPase_C_sf"/>
</dbReference>
<organism evidence="13 14">
    <name type="scientific">Sedimenticola thiotaurini</name>
    <dbReference type="NCBI Taxonomy" id="1543721"/>
    <lineage>
        <taxon>Bacteria</taxon>
        <taxon>Pseudomonadati</taxon>
        <taxon>Pseudomonadota</taxon>
        <taxon>Gammaproteobacteria</taxon>
        <taxon>Chromatiales</taxon>
        <taxon>Sedimenticolaceae</taxon>
        <taxon>Sedimenticola</taxon>
    </lineage>
</organism>
<comment type="subcellular location">
    <subcellularLocation>
        <location evidence="2">Membrane</location>
    </subcellularLocation>
</comment>
<protein>
    <recommendedName>
        <fullName evidence="3">histidine kinase</fullName>
        <ecNumber evidence="3">2.7.13.3</ecNumber>
    </recommendedName>
</protein>
<dbReference type="SUPFAM" id="SSF47384">
    <property type="entry name" value="Homodimeric domain of signal transducing histidine kinase"/>
    <property type="match status" value="1"/>
</dbReference>